<dbReference type="InterPro" id="IPR029058">
    <property type="entry name" value="AB_hydrolase_fold"/>
</dbReference>
<dbReference type="InterPro" id="IPR052374">
    <property type="entry name" value="SERAC1"/>
</dbReference>
<gene>
    <name evidence="14" type="ORF">CSSPJE1EN2_LOCUS19477</name>
</gene>
<evidence type="ECO:0000256" key="11">
    <source>
        <dbReference type="SAM" id="MobiDB-lite"/>
    </source>
</evidence>
<keyword evidence="8" id="KW-0496">Mitochondrion</keyword>
<evidence type="ECO:0000259" key="13">
    <source>
        <dbReference type="PROSITE" id="PS50103"/>
    </source>
</evidence>
<protein>
    <submittedName>
        <fullName evidence="14">Uncharacterized protein</fullName>
    </submittedName>
</protein>
<keyword evidence="9" id="KW-0472">Membrane</keyword>
<evidence type="ECO:0000256" key="9">
    <source>
        <dbReference type="ARBA" id="ARBA00023136"/>
    </source>
</evidence>
<organism evidence="14 15">
    <name type="scientific">Sphagnum jensenii</name>
    <dbReference type="NCBI Taxonomy" id="128206"/>
    <lineage>
        <taxon>Eukaryota</taxon>
        <taxon>Viridiplantae</taxon>
        <taxon>Streptophyta</taxon>
        <taxon>Embryophyta</taxon>
        <taxon>Bryophyta</taxon>
        <taxon>Sphagnophytina</taxon>
        <taxon>Sphagnopsida</taxon>
        <taxon>Sphagnales</taxon>
        <taxon>Sphagnaceae</taxon>
        <taxon>Sphagnum</taxon>
    </lineage>
</organism>
<evidence type="ECO:0000313" key="14">
    <source>
        <dbReference type="EMBL" id="CAK9877652.1"/>
    </source>
</evidence>
<dbReference type="SUPFAM" id="SSF90229">
    <property type="entry name" value="CCCH zinc finger"/>
    <property type="match status" value="1"/>
</dbReference>
<dbReference type="SMART" id="SM00356">
    <property type="entry name" value="ZnF_C3H1"/>
    <property type="match status" value="1"/>
</dbReference>
<evidence type="ECO:0000256" key="4">
    <source>
        <dbReference type="ARBA" id="ARBA00022723"/>
    </source>
</evidence>
<dbReference type="PROSITE" id="PS00108">
    <property type="entry name" value="PROTEIN_KINASE_ST"/>
    <property type="match status" value="1"/>
</dbReference>
<evidence type="ECO:0000256" key="6">
    <source>
        <dbReference type="ARBA" id="ARBA00022824"/>
    </source>
</evidence>
<dbReference type="PROSITE" id="PS50103">
    <property type="entry name" value="ZF_C3H1"/>
    <property type="match status" value="1"/>
</dbReference>
<dbReference type="PROSITE" id="PS50011">
    <property type="entry name" value="PROTEIN_KINASE_DOM"/>
    <property type="match status" value="1"/>
</dbReference>
<dbReference type="Gene3D" id="1.10.510.10">
    <property type="entry name" value="Transferase(Phosphotransferase) domain 1"/>
    <property type="match status" value="1"/>
</dbReference>
<keyword evidence="7 10" id="KW-0862">Zinc</keyword>
<feature type="zinc finger region" description="C3H1-type" evidence="10">
    <location>
        <begin position="722"/>
        <end position="750"/>
    </location>
</feature>
<dbReference type="Gene3D" id="3.40.50.1820">
    <property type="entry name" value="alpha/beta hydrolase"/>
    <property type="match status" value="1"/>
</dbReference>
<evidence type="ECO:0000256" key="3">
    <source>
        <dbReference type="ARBA" id="ARBA00004370"/>
    </source>
</evidence>
<dbReference type="SUPFAM" id="SSF56112">
    <property type="entry name" value="Protein kinase-like (PK-like)"/>
    <property type="match status" value="1"/>
</dbReference>
<evidence type="ECO:0000256" key="5">
    <source>
        <dbReference type="ARBA" id="ARBA00022771"/>
    </source>
</evidence>
<evidence type="ECO:0000313" key="15">
    <source>
        <dbReference type="Proteomes" id="UP001497522"/>
    </source>
</evidence>
<dbReference type="PANTHER" id="PTHR48182">
    <property type="entry name" value="PROTEIN SERAC1"/>
    <property type="match status" value="1"/>
</dbReference>
<dbReference type="InterPro" id="IPR000571">
    <property type="entry name" value="Znf_CCCH"/>
</dbReference>
<feature type="region of interest" description="Disordered" evidence="11">
    <location>
        <begin position="768"/>
        <end position="787"/>
    </location>
</feature>
<keyword evidence="5 10" id="KW-0863">Zinc-finger</keyword>
<keyword evidence="4 10" id="KW-0479">Metal-binding</keyword>
<evidence type="ECO:0000259" key="12">
    <source>
        <dbReference type="PROSITE" id="PS50011"/>
    </source>
</evidence>
<dbReference type="SMART" id="SM00220">
    <property type="entry name" value="S_TKc"/>
    <property type="match status" value="1"/>
</dbReference>
<accession>A0ABP1BNR7</accession>
<feature type="domain" description="Protein kinase" evidence="12">
    <location>
        <begin position="1005"/>
        <end position="1276"/>
    </location>
</feature>
<dbReference type="InterPro" id="IPR011009">
    <property type="entry name" value="Kinase-like_dom_sf"/>
</dbReference>
<evidence type="ECO:0000256" key="8">
    <source>
        <dbReference type="ARBA" id="ARBA00023128"/>
    </source>
</evidence>
<evidence type="ECO:0000256" key="10">
    <source>
        <dbReference type="PROSITE-ProRule" id="PRU00723"/>
    </source>
</evidence>
<dbReference type="InterPro" id="IPR000719">
    <property type="entry name" value="Prot_kinase_dom"/>
</dbReference>
<dbReference type="InterPro" id="IPR036855">
    <property type="entry name" value="Znf_CCCH_sf"/>
</dbReference>
<comment type="subcellular location">
    <subcellularLocation>
        <location evidence="2">Endoplasmic reticulum</location>
    </subcellularLocation>
    <subcellularLocation>
        <location evidence="3">Membrane</location>
    </subcellularLocation>
    <subcellularLocation>
        <location evidence="1">Mitochondrion</location>
    </subcellularLocation>
</comment>
<sequence length="1281" mass="144473">MELDRLNIAECVSKILICMCFHVLDQHVVVDGGLSCLGLLVSLRHPLSPYRPPAMAPPTVHDLNPQCINPNMVILFFHGISSGENNQWKDTWISSCTNGGVKPVCWPEKWLLEDMKDSARILFVSYDAELLGNQNDLAEIGKNLVGSLMIPCYETLWQVPTVLVSYSLGGFVLKSLVVEVDKCMRSIMVNALDVALKGSCERFLGNLKGIVFYSVPQAEGTRDLSKYFIWQNQNINTINKKFKAKLGFLNKLKSFNQQIEQLSRDFGKVVCSDVNVYAFGEGQPVDKKCGVLLPYDLAILSSSNYNYKIEDANHLTICKPPTKEHPSYSLLLECLKICVESYCVHQLWPPIGNEQYDINFDVVFFSGLPCGDGANSTWKTTWTQRSNPNVCWPEQWLPVDMGYNVRVLMLSYDSRVDNKGDIFEIAKNFVQSLVTSPMWKLGQEHPYVLIGYSFGGIVLKQMVLEVLQRYYKDVTRSRAFVENMLGVVFYAVPHAGSQLRKFMKQSDRILHTNVQAYIGVETKLFEQQMAELSDDFESVLKTSPTAHVLTFAESNRSKNMGMIVDYGSARMLSGYDTYKVLDSDHIEVCKPLSRSDPSYELLIFSLKDWQELRKTLAIPQGQQHTLRTSHLKGGGRKTKKMLGHSPSIQGMFKKISPQVSQPQLSCPPKDIIVPERLRQPECPPCMKKGEYKYGVNLKDHLPKNKFIPSPNCALNPIGLPLRPAAPPCTFYEQYGICKFGSHCKFDHPFGPSTSSPYDSPSASCSMEGSSPFATSSSSQSSNPLKELSSKVGSYGHYLEVATKSMREVQNLISAEISSPLQINECQCRYLFNTLYQIVKDAHAHVRDLTPQVNQGSQQILKNLAGTAKDAEILVNDCCDGQWIEAAIILAKAKEHFASLVFKLELYGTLLQNVHNEESENMFLATLGDWSKCCMEKNFHIINELAKQDQQSLLSRLEACVGSSDSNSQVENLIRRLKISNDRDTNLHNAVGAIDTWKVESKSLEHSKEGKLGKGSSATVYKIKWLGKHFAEKCFIGPENENIRKEVSILVGLSHPNIVPLFCYAINKHYCSLVMELMDGDLRDLMQTNLESSETPFELCEAVDIMLQIAEGMHYLHQNNVIHRDLKSMNILVKRDERMYAKVADFGLSRTRLSSWTYSNLTNDVGSTRWMAPELFGDEQDESSILSSEADKNYPFKVDVYSFGMVCYEIMTGHIPFPDVTSMTDLWKMIKYDGLRPEIPEQYPECLTTLVETCYHSDPTTRPLFVDICAELRHIKCSLMVC</sequence>
<proteinExistence type="predicted"/>
<evidence type="ECO:0000256" key="2">
    <source>
        <dbReference type="ARBA" id="ARBA00004240"/>
    </source>
</evidence>
<dbReference type="InterPro" id="IPR008271">
    <property type="entry name" value="Ser/Thr_kinase_AS"/>
</dbReference>
<feature type="compositionally biased region" description="Low complexity" evidence="11">
    <location>
        <begin position="768"/>
        <end position="786"/>
    </location>
</feature>
<evidence type="ECO:0000256" key="1">
    <source>
        <dbReference type="ARBA" id="ARBA00004173"/>
    </source>
</evidence>
<dbReference type="Proteomes" id="UP001497522">
    <property type="component" value="Chromosome 6"/>
</dbReference>
<dbReference type="InterPro" id="IPR001245">
    <property type="entry name" value="Ser-Thr/Tyr_kinase_cat_dom"/>
</dbReference>
<name>A0ABP1BNR7_9BRYO</name>
<keyword evidence="15" id="KW-1185">Reference proteome</keyword>
<dbReference type="EMBL" id="OZ023707">
    <property type="protein sequence ID" value="CAK9877652.1"/>
    <property type="molecule type" value="Genomic_DNA"/>
</dbReference>
<dbReference type="PANTHER" id="PTHR48182:SF2">
    <property type="entry name" value="PROTEIN SERAC1"/>
    <property type="match status" value="1"/>
</dbReference>
<dbReference type="CDD" id="cd13999">
    <property type="entry name" value="STKc_MAP3K-like"/>
    <property type="match status" value="1"/>
</dbReference>
<dbReference type="Pfam" id="PF07714">
    <property type="entry name" value="PK_Tyr_Ser-Thr"/>
    <property type="match status" value="1"/>
</dbReference>
<feature type="domain" description="C3H1-type" evidence="13">
    <location>
        <begin position="722"/>
        <end position="750"/>
    </location>
</feature>
<reference evidence="14" key="1">
    <citation type="submission" date="2024-03" db="EMBL/GenBank/DDBJ databases">
        <authorList>
            <consortium name="ELIXIR-Norway"/>
            <consortium name="Elixir Norway"/>
        </authorList>
    </citation>
    <scope>NUCLEOTIDE SEQUENCE</scope>
</reference>
<keyword evidence="6" id="KW-0256">Endoplasmic reticulum</keyword>
<dbReference type="SUPFAM" id="SSF53474">
    <property type="entry name" value="alpha/beta-Hydrolases"/>
    <property type="match status" value="1"/>
</dbReference>
<evidence type="ECO:0000256" key="7">
    <source>
        <dbReference type="ARBA" id="ARBA00022833"/>
    </source>
</evidence>
<dbReference type="Pfam" id="PF00642">
    <property type="entry name" value="zf-CCCH"/>
    <property type="match status" value="1"/>
</dbReference>